<name>A0A919T175_9ACTN</name>
<keyword evidence="2" id="KW-1185">Reference proteome</keyword>
<evidence type="ECO:0000313" key="2">
    <source>
        <dbReference type="Proteomes" id="UP000680865"/>
    </source>
</evidence>
<evidence type="ECO:0000313" key="1">
    <source>
        <dbReference type="EMBL" id="GIM83451.1"/>
    </source>
</evidence>
<dbReference type="EMBL" id="BOQP01000056">
    <property type="protein sequence ID" value="GIM83451.1"/>
    <property type="molecule type" value="Genomic_DNA"/>
</dbReference>
<protein>
    <submittedName>
        <fullName evidence="1">Uncharacterized protein</fullName>
    </submittedName>
</protein>
<sequence length="115" mass="13013">MQANTRLASIGTDRADAQTGGTWEHVGGLWVARIQISARTKKKIEQRHGITGDEVRDAVVCIAGLTYKRSYSEERGWRWLIKTQIRERDALIVLYDADDPLGDIYRLGSAYFIDS</sequence>
<reference evidence="1" key="1">
    <citation type="submission" date="2021-03" db="EMBL/GenBank/DDBJ databases">
        <title>Whole genome shotgun sequence of Actinoplanes consettensis NBRC 14913.</title>
        <authorList>
            <person name="Komaki H."/>
            <person name="Tamura T."/>
        </authorList>
    </citation>
    <scope>NUCLEOTIDE SEQUENCE</scope>
    <source>
        <strain evidence="1">NBRC 14913</strain>
    </source>
</reference>
<dbReference type="AlphaFoldDB" id="A0A919T175"/>
<gene>
    <name evidence="1" type="ORF">Aco04nite_86580</name>
</gene>
<dbReference type="RefSeq" id="WP_244876716.1">
    <property type="nucleotide sequence ID" value="NZ_BAAATW010000006.1"/>
</dbReference>
<comment type="caution">
    <text evidence="1">The sequence shown here is derived from an EMBL/GenBank/DDBJ whole genome shotgun (WGS) entry which is preliminary data.</text>
</comment>
<dbReference type="Proteomes" id="UP000680865">
    <property type="component" value="Unassembled WGS sequence"/>
</dbReference>
<accession>A0A919T175</accession>
<proteinExistence type="predicted"/>
<organism evidence="1 2">
    <name type="scientific">Winogradskya consettensis</name>
    <dbReference type="NCBI Taxonomy" id="113560"/>
    <lineage>
        <taxon>Bacteria</taxon>
        <taxon>Bacillati</taxon>
        <taxon>Actinomycetota</taxon>
        <taxon>Actinomycetes</taxon>
        <taxon>Micromonosporales</taxon>
        <taxon>Micromonosporaceae</taxon>
        <taxon>Winogradskya</taxon>
    </lineage>
</organism>